<name>A0AAN7PAC2_9COLE</name>
<accession>A0AAN7PAC2</accession>
<dbReference type="Proteomes" id="UP001353858">
    <property type="component" value="Unassembled WGS sequence"/>
</dbReference>
<sequence length="332" mass="39273">MDFNLDVRLKQLQNLEHYISSSWDKVHSVLDRIKWNIKEVTEDNQIIKCSVDPAHRIHAVNADEHILKCTLRKQGYKLDENFLSEPLHDVNSSILIDDHKKIDILSTAHKSTPNFKSGWNGQDPDPKTADRLVSTFSSDERLALYTYAVENTVGPTTLPEFNIVQPPKGENKTFTYEELLKQERDAKRRRIKYKSVHTNRKNHTEVLREVIDGQMQLYKDWLENKDEVSLKPSTSNEHDDNFEQKYSDDHVSKRSSSVVSRNSTHSSNQSNGSYLKNRARGSERHSHHRDYDYKRHYRDYKSHKRDIKHEKYYSSRHSRREDKDNYYSSRKR</sequence>
<feature type="compositionally biased region" description="Basic and acidic residues" evidence="1">
    <location>
        <begin position="280"/>
        <end position="294"/>
    </location>
</feature>
<dbReference type="AlphaFoldDB" id="A0AAN7PAC2"/>
<feature type="compositionally biased region" description="Basic and acidic residues" evidence="1">
    <location>
        <begin position="236"/>
        <end position="252"/>
    </location>
</feature>
<evidence type="ECO:0000313" key="3">
    <source>
        <dbReference type="Proteomes" id="UP001353858"/>
    </source>
</evidence>
<evidence type="ECO:0008006" key="4">
    <source>
        <dbReference type="Google" id="ProtNLM"/>
    </source>
</evidence>
<evidence type="ECO:0000313" key="2">
    <source>
        <dbReference type="EMBL" id="KAK4880872.1"/>
    </source>
</evidence>
<comment type="caution">
    <text evidence="2">The sequence shown here is derived from an EMBL/GenBank/DDBJ whole genome shotgun (WGS) entry which is preliminary data.</text>
</comment>
<keyword evidence="3" id="KW-1185">Reference proteome</keyword>
<feature type="compositionally biased region" description="Basic and acidic residues" evidence="1">
    <location>
        <begin position="307"/>
        <end position="325"/>
    </location>
</feature>
<reference evidence="3" key="1">
    <citation type="submission" date="2023-01" db="EMBL/GenBank/DDBJ databases">
        <title>Key to firefly adult light organ development and bioluminescence: homeobox transcription factors regulate luciferase expression and transportation to peroxisome.</title>
        <authorList>
            <person name="Fu X."/>
        </authorList>
    </citation>
    <scope>NUCLEOTIDE SEQUENCE [LARGE SCALE GENOMIC DNA]</scope>
</reference>
<protein>
    <recommendedName>
        <fullName evidence="4">CHHC U11-48K-type domain-containing protein</fullName>
    </recommendedName>
</protein>
<evidence type="ECO:0000256" key="1">
    <source>
        <dbReference type="SAM" id="MobiDB-lite"/>
    </source>
</evidence>
<feature type="compositionally biased region" description="Low complexity" evidence="1">
    <location>
        <begin position="254"/>
        <end position="268"/>
    </location>
</feature>
<feature type="compositionally biased region" description="Basic residues" evidence="1">
    <location>
        <begin position="295"/>
        <end position="306"/>
    </location>
</feature>
<proteinExistence type="predicted"/>
<gene>
    <name evidence="2" type="ORF">RN001_004191</name>
</gene>
<organism evidence="2 3">
    <name type="scientific">Aquatica leii</name>
    <dbReference type="NCBI Taxonomy" id="1421715"/>
    <lineage>
        <taxon>Eukaryota</taxon>
        <taxon>Metazoa</taxon>
        <taxon>Ecdysozoa</taxon>
        <taxon>Arthropoda</taxon>
        <taxon>Hexapoda</taxon>
        <taxon>Insecta</taxon>
        <taxon>Pterygota</taxon>
        <taxon>Neoptera</taxon>
        <taxon>Endopterygota</taxon>
        <taxon>Coleoptera</taxon>
        <taxon>Polyphaga</taxon>
        <taxon>Elateriformia</taxon>
        <taxon>Elateroidea</taxon>
        <taxon>Lampyridae</taxon>
        <taxon>Luciolinae</taxon>
        <taxon>Aquatica</taxon>
    </lineage>
</organism>
<dbReference type="EMBL" id="JARPUR010000002">
    <property type="protein sequence ID" value="KAK4880872.1"/>
    <property type="molecule type" value="Genomic_DNA"/>
</dbReference>
<feature type="region of interest" description="Disordered" evidence="1">
    <location>
        <begin position="230"/>
        <end position="332"/>
    </location>
</feature>